<keyword evidence="5" id="KW-1185">Reference proteome</keyword>
<feature type="domain" description="Carbohydrate kinase PfkB" evidence="3">
    <location>
        <begin position="171"/>
        <end position="263"/>
    </location>
</feature>
<comment type="caution">
    <text evidence="4">The sequence shown here is derived from an EMBL/GenBank/DDBJ whole genome shotgun (WGS) entry which is preliminary data.</text>
</comment>
<organism evidence="4 5">
    <name type="scientific">Rouxiella aceris</name>
    <dbReference type="NCBI Taxonomy" id="2703884"/>
    <lineage>
        <taxon>Bacteria</taxon>
        <taxon>Pseudomonadati</taxon>
        <taxon>Pseudomonadota</taxon>
        <taxon>Gammaproteobacteria</taxon>
        <taxon>Enterobacterales</taxon>
        <taxon>Yersiniaceae</taxon>
        <taxon>Rouxiella</taxon>
    </lineage>
</organism>
<dbReference type="InterPro" id="IPR029056">
    <property type="entry name" value="Ribokinase-like"/>
</dbReference>
<dbReference type="Pfam" id="PF00294">
    <property type="entry name" value="PfkB"/>
    <property type="match status" value="2"/>
</dbReference>
<keyword evidence="1" id="KW-0808">Transferase</keyword>
<reference evidence="4 5" key="1">
    <citation type="submission" date="2020-01" db="EMBL/GenBank/DDBJ databases">
        <authorList>
            <person name="Lee S.D."/>
        </authorList>
    </citation>
    <scope>NUCLEOTIDE SEQUENCE [LARGE SCALE GENOMIC DNA]</scope>
    <source>
        <strain evidence="4 5">SAP-1</strain>
    </source>
</reference>
<dbReference type="PANTHER" id="PTHR10584:SF166">
    <property type="entry name" value="RIBOKINASE"/>
    <property type="match status" value="1"/>
</dbReference>
<keyword evidence="2 4" id="KW-0418">Kinase</keyword>
<dbReference type="SUPFAM" id="SSF53613">
    <property type="entry name" value="Ribokinase-like"/>
    <property type="match status" value="1"/>
</dbReference>
<name>A0A848MKW9_9GAMM</name>
<dbReference type="EMBL" id="JAADJU010000007">
    <property type="protein sequence ID" value="NMP27913.1"/>
    <property type="molecule type" value="Genomic_DNA"/>
</dbReference>
<dbReference type="PANTHER" id="PTHR10584">
    <property type="entry name" value="SUGAR KINASE"/>
    <property type="match status" value="1"/>
</dbReference>
<evidence type="ECO:0000256" key="1">
    <source>
        <dbReference type="ARBA" id="ARBA00022679"/>
    </source>
</evidence>
<proteinExistence type="predicted"/>
<gene>
    <name evidence="4" type="ORF">GW590_13720</name>
</gene>
<dbReference type="Proteomes" id="UP000585363">
    <property type="component" value="Unassembled WGS sequence"/>
</dbReference>
<sequence>MKVLGLGDNVIDRYTHTGIGYPGGNALNFSVYARLLSANAAYLGVFGDDRGAEHIRRVLQARGVDISHCLVVAGENGHASLTIEQGERRFLASNAGGIRQTTSMNFVLEDIPWLRQFALIHTGAYSYADDLLPALDILPGRLSYDFSDDFVIERALPLCRHLDYGFFSCAEQSLEDTRTLLKAAQQAGCRLAIATRGAEGALLFDGNQWLSQLPELITPVDTLGAGDAFITAFLLAHSQGQTLAASLDQGSRFAAQICLMEGAFGEGINY</sequence>
<evidence type="ECO:0000259" key="3">
    <source>
        <dbReference type="Pfam" id="PF00294"/>
    </source>
</evidence>
<accession>A0A848MKW9</accession>
<evidence type="ECO:0000313" key="4">
    <source>
        <dbReference type="EMBL" id="NMP27913.1"/>
    </source>
</evidence>
<evidence type="ECO:0000256" key="2">
    <source>
        <dbReference type="ARBA" id="ARBA00022777"/>
    </source>
</evidence>
<dbReference type="GO" id="GO:0005829">
    <property type="term" value="C:cytosol"/>
    <property type="evidence" value="ECO:0007669"/>
    <property type="project" value="TreeGrafter"/>
</dbReference>
<dbReference type="RefSeq" id="WP_169403628.1">
    <property type="nucleotide sequence ID" value="NZ_JAADJU010000007.1"/>
</dbReference>
<feature type="domain" description="Carbohydrate kinase PfkB" evidence="3">
    <location>
        <begin position="21"/>
        <end position="124"/>
    </location>
</feature>
<dbReference type="InterPro" id="IPR011611">
    <property type="entry name" value="PfkB_dom"/>
</dbReference>
<evidence type="ECO:0000313" key="5">
    <source>
        <dbReference type="Proteomes" id="UP000585363"/>
    </source>
</evidence>
<protein>
    <submittedName>
        <fullName evidence="4">Ribokinase</fullName>
    </submittedName>
</protein>
<reference evidence="4 5" key="2">
    <citation type="submission" date="2020-06" db="EMBL/GenBank/DDBJ databases">
        <title>Polyphasic characterization of a Rahnella strain isolated from tree sap.</title>
        <authorList>
            <person name="Kim I.S."/>
        </authorList>
    </citation>
    <scope>NUCLEOTIDE SEQUENCE [LARGE SCALE GENOMIC DNA]</scope>
    <source>
        <strain evidence="4 5">SAP-1</strain>
    </source>
</reference>
<dbReference type="GO" id="GO:0016301">
    <property type="term" value="F:kinase activity"/>
    <property type="evidence" value="ECO:0007669"/>
    <property type="project" value="UniProtKB-KW"/>
</dbReference>
<dbReference type="Gene3D" id="3.40.1190.20">
    <property type="match status" value="1"/>
</dbReference>
<dbReference type="AlphaFoldDB" id="A0A848MKW9"/>